<dbReference type="PROSITE" id="PS50949">
    <property type="entry name" value="HTH_GNTR"/>
    <property type="match status" value="1"/>
</dbReference>
<dbReference type="RefSeq" id="WP_054022660.1">
    <property type="nucleotide sequence ID" value="NZ_BBYR01000093.1"/>
</dbReference>
<evidence type="ECO:0000313" key="6">
    <source>
        <dbReference type="Proteomes" id="UP000037660"/>
    </source>
</evidence>
<name>A0A0K8P846_PISS1</name>
<comment type="caution">
    <text evidence="5">The sequence shown here is derived from an EMBL/GenBank/DDBJ whole genome shotgun (WGS) entry which is preliminary data.</text>
</comment>
<dbReference type="PANTHER" id="PTHR43537">
    <property type="entry name" value="TRANSCRIPTIONAL REGULATOR, GNTR FAMILY"/>
    <property type="match status" value="1"/>
</dbReference>
<dbReference type="EMBL" id="BBYR01000093">
    <property type="protein sequence ID" value="GAP38811.1"/>
    <property type="molecule type" value="Genomic_DNA"/>
</dbReference>
<gene>
    <name evidence="5" type="ORF">ISF6_5470</name>
</gene>
<dbReference type="Proteomes" id="UP000037660">
    <property type="component" value="Unassembled WGS sequence"/>
</dbReference>
<dbReference type="GO" id="GO:0003677">
    <property type="term" value="F:DNA binding"/>
    <property type="evidence" value="ECO:0007669"/>
    <property type="project" value="UniProtKB-KW"/>
</dbReference>
<dbReference type="InterPro" id="IPR000524">
    <property type="entry name" value="Tscrpt_reg_HTH_GntR"/>
</dbReference>
<evidence type="ECO:0000256" key="3">
    <source>
        <dbReference type="ARBA" id="ARBA00023163"/>
    </source>
</evidence>
<protein>
    <submittedName>
        <fullName evidence="5">Transcriptional regulator, GntR family</fullName>
    </submittedName>
</protein>
<dbReference type="Gene3D" id="1.20.120.530">
    <property type="entry name" value="GntR ligand-binding domain-like"/>
    <property type="match status" value="1"/>
</dbReference>
<feature type="domain" description="HTH gntR-type" evidence="4">
    <location>
        <begin position="14"/>
        <end position="81"/>
    </location>
</feature>
<dbReference type="Gene3D" id="1.10.10.10">
    <property type="entry name" value="Winged helix-like DNA-binding domain superfamily/Winged helix DNA-binding domain"/>
    <property type="match status" value="1"/>
</dbReference>
<keyword evidence="2" id="KW-0238">DNA-binding</keyword>
<evidence type="ECO:0000256" key="2">
    <source>
        <dbReference type="ARBA" id="ARBA00023125"/>
    </source>
</evidence>
<reference evidence="5 6" key="2">
    <citation type="journal article" date="2016" name="Science">
        <title>A bacterium that degrades and assimilates poly(ethylene terephthalate).</title>
        <authorList>
            <person name="Yoshida S."/>
            <person name="Hiraga K."/>
            <person name="Takehana T."/>
            <person name="Taniguchi I."/>
            <person name="Yamaji H."/>
            <person name="Maeda Y."/>
            <person name="Toyohara K."/>
            <person name="Miyamoto K."/>
            <person name="Kimura Y."/>
            <person name="Oda K."/>
        </authorList>
    </citation>
    <scope>NUCLEOTIDE SEQUENCE [LARGE SCALE GENOMIC DNA]</scope>
    <source>
        <strain evidence="6">NBRC 110686 / TISTR 2288 / 201-F6</strain>
    </source>
</reference>
<dbReference type="OrthoDB" id="9799812at2"/>
<dbReference type="SMART" id="SM00895">
    <property type="entry name" value="FCD"/>
    <property type="match status" value="1"/>
</dbReference>
<evidence type="ECO:0000256" key="1">
    <source>
        <dbReference type="ARBA" id="ARBA00023015"/>
    </source>
</evidence>
<reference evidence="6" key="1">
    <citation type="submission" date="2015-07" db="EMBL/GenBank/DDBJ databases">
        <title>Discovery of a poly(ethylene terephthalate assimilation.</title>
        <authorList>
            <person name="Yoshida S."/>
            <person name="Hiraga K."/>
            <person name="Takehana T."/>
            <person name="Taniguchi I."/>
            <person name="Yamaji H."/>
            <person name="Maeda Y."/>
            <person name="Toyohara K."/>
            <person name="Miyamoto K."/>
            <person name="Kimura Y."/>
            <person name="Oda K."/>
        </authorList>
    </citation>
    <scope>NUCLEOTIDE SEQUENCE [LARGE SCALE GENOMIC DNA]</scope>
    <source>
        <strain evidence="6">NBRC 110686 / TISTR 2288 / 201-F6</strain>
    </source>
</reference>
<dbReference type="SUPFAM" id="SSF48008">
    <property type="entry name" value="GntR ligand-binding domain-like"/>
    <property type="match status" value="1"/>
</dbReference>
<evidence type="ECO:0000259" key="4">
    <source>
        <dbReference type="PROSITE" id="PS50949"/>
    </source>
</evidence>
<keyword evidence="3" id="KW-0804">Transcription</keyword>
<dbReference type="InterPro" id="IPR036390">
    <property type="entry name" value="WH_DNA-bd_sf"/>
</dbReference>
<dbReference type="CDD" id="cd07377">
    <property type="entry name" value="WHTH_GntR"/>
    <property type="match status" value="1"/>
</dbReference>
<dbReference type="InterPro" id="IPR011711">
    <property type="entry name" value="GntR_C"/>
</dbReference>
<keyword evidence="6" id="KW-1185">Reference proteome</keyword>
<dbReference type="Pfam" id="PF07729">
    <property type="entry name" value="FCD"/>
    <property type="match status" value="1"/>
</dbReference>
<dbReference type="InterPro" id="IPR036388">
    <property type="entry name" value="WH-like_DNA-bd_sf"/>
</dbReference>
<dbReference type="STRING" id="1547922.ISF6_5470"/>
<organism evidence="5 6">
    <name type="scientific">Piscinibacter sakaiensis</name>
    <name type="common">Ideonella sakaiensis</name>
    <dbReference type="NCBI Taxonomy" id="1547922"/>
    <lineage>
        <taxon>Bacteria</taxon>
        <taxon>Pseudomonadati</taxon>
        <taxon>Pseudomonadota</taxon>
        <taxon>Betaproteobacteria</taxon>
        <taxon>Burkholderiales</taxon>
        <taxon>Sphaerotilaceae</taxon>
        <taxon>Piscinibacter</taxon>
    </lineage>
</organism>
<dbReference type="Pfam" id="PF00392">
    <property type="entry name" value="GntR"/>
    <property type="match status" value="1"/>
</dbReference>
<evidence type="ECO:0000313" key="5">
    <source>
        <dbReference type="EMBL" id="GAP38811.1"/>
    </source>
</evidence>
<proteinExistence type="predicted"/>
<dbReference type="AlphaFoldDB" id="A0A0K8P846"/>
<keyword evidence="1" id="KW-0805">Transcription regulation</keyword>
<dbReference type="SUPFAM" id="SSF46785">
    <property type="entry name" value="Winged helix' DNA-binding domain"/>
    <property type="match status" value="1"/>
</dbReference>
<dbReference type="PANTHER" id="PTHR43537:SF45">
    <property type="entry name" value="GNTR FAMILY REGULATORY PROTEIN"/>
    <property type="match status" value="1"/>
</dbReference>
<dbReference type="GO" id="GO:0003700">
    <property type="term" value="F:DNA-binding transcription factor activity"/>
    <property type="evidence" value="ECO:0007669"/>
    <property type="project" value="InterPro"/>
</dbReference>
<sequence length="235" mass="25138">MHTPRLLDRLDSVPDLVDRVHGALRDAIVDGALAPGARLTQEELARRLAVSRQPVLQALRLLKADGLVNDAPGRGLQVTPLDAASIAAVYQVREALDVLAARLAARARARLDPALVQAGREALRAQSVRGLIDADAAFHDAIYRASGNPLIADSAHLHWRHIRRAMGAVLARAALRETVWDEHAAIVDAIADGDEARAAELMAGHDQRASDFITGMLGRAADAHPPFPTPHGDTP</sequence>
<dbReference type="InterPro" id="IPR008920">
    <property type="entry name" value="TF_FadR/GntR_C"/>
</dbReference>
<dbReference type="SMART" id="SM00345">
    <property type="entry name" value="HTH_GNTR"/>
    <property type="match status" value="1"/>
</dbReference>
<accession>A0A0K8P846</accession>